<proteinExistence type="predicted"/>
<dbReference type="GO" id="GO:0030246">
    <property type="term" value="F:carbohydrate binding"/>
    <property type="evidence" value="ECO:0007669"/>
    <property type="project" value="InterPro"/>
</dbReference>
<dbReference type="SUPFAM" id="SSF49344">
    <property type="entry name" value="CBD9-like"/>
    <property type="match status" value="1"/>
</dbReference>
<dbReference type="OrthoDB" id="9786766at2"/>
<dbReference type="EMBL" id="AP019308">
    <property type="protein sequence ID" value="BBH19533.1"/>
    <property type="molecule type" value="Genomic_DNA"/>
</dbReference>
<dbReference type="PANTHER" id="PTHR35532">
    <property type="entry name" value="SIMILAR TO POLYHYDROXYALKANOATE DEPOLYMERASE"/>
    <property type="match status" value="1"/>
</dbReference>
<dbReference type="GO" id="GO:0004553">
    <property type="term" value="F:hydrolase activity, hydrolyzing O-glycosyl compounds"/>
    <property type="evidence" value="ECO:0007669"/>
    <property type="project" value="InterPro"/>
</dbReference>
<gene>
    <name evidence="1" type="ORF">Back11_08780</name>
</gene>
<accession>A0A3G9J484</accession>
<dbReference type="InterPro" id="IPR010502">
    <property type="entry name" value="Carb-bd_dom_fam9"/>
</dbReference>
<name>A0A3G9J484_9BACL</name>
<dbReference type="Proteomes" id="UP000275368">
    <property type="component" value="Chromosome"/>
</dbReference>
<dbReference type="Gene3D" id="2.60.40.1190">
    <property type="match status" value="1"/>
</dbReference>
<evidence type="ECO:0000313" key="2">
    <source>
        <dbReference type="Proteomes" id="UP000275368"/>
    </source>
</evidence>
<organism evidence="1 2">
    <name type="scientific">Paenibacillus baekrokdamisoli</name>
    <dbReference type="NCBI Taxonomy" id="1712516"/>
    <lineage>
        <taxon>Bacteria</taxon>
        <taxon>Bacillati</taxon>
        <taxon>Bacillota</taxon>
        <taxon>Bacilli</taxon>
        <taxon>Bacillales</taxon>
        <taxon>Paenibacillaceae</taxon>
        <taxon>Paenibacillus</taxon>
    </lineage>
</organism>
<dbReference type="AlphaFoldDB" id="A0A3G9J484"/>
<dbReference type="CDD" id="cd09620">
    <property type="entry name" value="CBM9_like_3"/>
    <property type="match status" value="1"/>
</dbReference>
<evidence type="ECO:0000313" key="1">
    <source>
        <dbReference type="EMBL" id="BBH19533.1"/>
    </source>
</evidence>
<reference evidence="1 2" key="1">
    <citation type="submission" date="2018-11" db="EMBL/GenBank/DDBJ databases">
        <title>Complete genome sequence of Paenibacillus baekrokdamisoli strain KCTC 33723.</title>
        <authorList>
            <person name="Kang S.W."/>
            <person name="Lee K.C."/>
            <person name="Kim K.K."/>
            <person name="Kim J.S."/>
            <person name="Kim D.S."/>
            <person name="Ko S.H."/>
            <person name="Yang S.H."/>
            <person name="Lee J.S."/>
        </authorList>
    </citation>
    <scope>NUCLEOTIDE SEQUENCE [LARGE SCALE GENOMIC DNA]</scope>
    <source>
        <strain evidence="1 2">KCTC 33723</strain>
    </source>
</reference>
<sequence>MKEMTYICQFIDLVQQEIPWHQIQEVTLRDVSTGSIPRLSTKAKVCWTSEDLYVRFECEDDHVVATMDHHDDPIYLEDVVEIFVDVVGTGREYYEFQLSPRNVVFDAYIHNNLDGFKTVDTSWHAEDMQTSVTVDNDETLRIYEWRIPLHNFKQTPEDGTAWRCNLYRIDDDKEGIRHYSAWSPTGKVDYHIPQRFGTFLFRK</sequence>
<dbReference type="RefSeq" id="WP_125653924.1">
    <property type="nucleotide sequence ID" value="NZ_AP019308.1"/>
</dbReference>
<keyword evidence="2" id="KW-1185">Reference proteome</keyword>
<dbReference type="PANTHER" id="PTHR35532:SF5">
    <property type="entry name" value="CARBOHYDRATE-BINDING DOMAIN-CONTAINING PROTEIN"/>
    <property type="match status" value="1"/>
</dbReference>
<dbReference type="GO" id="GO:0016052">
    <property type="term" value="P:carbohydrate catabolic process"/>
    <property type="evidence" value="ECO:0007669"/>
    <property type="project" value="InterPro"/>
</dbReference>
<dbReference type="KEGG" id="pbk:Back11_08780"/>
<protein>
    <submittedName>
        <fullName evidence="1">Uncharacterized protein</fullName>
    </submittedName>
</protein>
<dbReference type="Pfam" id="PF06452">
    <property type="entry name" value="CBM9_1"/>
    <property type="match status" value="1"/>
</dbReference>